<protein>
    <submittedName>
        <fullName evidence="2">Uncharacterized protein</fullName>
    </submittedName>
</protein>
<dbReference type="STRING" id="5722.A2G9P8"/>
<dbReference type="EMBL" id="DS114732">
    <property type="protein sequence ID" value="EAX86121.1"/>
    <property type="molecule type" value="Genomic_DNA"/>
</dbReference>
<organism evidence="2 3">
    <name type="scientific">Trichomonas vaginalis (strain ATCC PRA-98 / G3)</name>
    <dbReference type="NCBI Taxonomy" id="412133"/>
    <lineage>
        <taxon>Eukaryota</taxon>
        <taxon>Metamonada</taxon>
        <taxon>Parabasalia</taxon>
        <taxon>Trichomonadida</taxon>
        <taxon>Trichomonadidae</taxon>
        <taxon>Trichomonas</taxon>
    </lineage>
</organism>
<dbReference type="PANTHER" id="PTHR23159:SF31">
    <property type="entry name" value="CENTROSOME-ASSOCIATED PROTEIN CEP250 ISOFORM X1"/>
    <property type="match status" value="1"/>
</dbReference>
<keyword evidence="1" id="KW-0175">Coiled coil</keyword>
<dbReference type="InterPro" id="IPR016024">
    <property type="entry name" value="ARM-type_fold"/>
</dbReference>
<dbReference type="RefSeq" id="XP_001299051.1">
    <property type="nucleotide sequence ID" value="XM_001299050.1"/>
</dbReference>
<proteinExistence type="predicted"/>
<evidence type="ECO:0000256" key="1">
    <source>
        <dbReference type="SAM" id="Coils"/>
    </source>
</evidence>
<dbReference type="Proteomes" id="UP000001542">
    <property type="component" value="Unassembled WGS sequence"/>
</dbReference>
<keyword evidence="3" id="KW-1185">Reference proteome</keyword>
<dbReference type="VEuPathDB" id="TrichDB:TVAGG3_0167900"/>
<gene>
    <name evidence="2" type="ORF">TVAG_320820</name>
</gene>
<dbReference type="InParanoid" id="A2G9P8"/>
<name>A2G9P8_TRIV3</name>
<feature type="coiled-coil region" evidence="1">
    <location>
        <begin position="519"/>
        <end position="759"/>
    </location>
</feature>
<dbReference type="SUPFAM" id="SSF57997">
    <property type="entry name" value="Tropomyosin"/>
    <property type="match status" value="1"/>
</dbReference>
<evidence type="ECO:0000313" key="2">
    <source>
        <dbReference type="EMBL" id="EAX86121.1"/>
    </source>
</evidence>
<dbReference type="AlphaFoldDB" id="A2G9P8"/>
<dbReference type="SUPFAM" id="SSF48371">
    <property type="entry name" value="ARM repeat"/>
    <property type="match status" value="1"/>
</dbReference>
<dbReference type="KEGG" id="tva:4743764"/>
<reference evidence="2" key="2">
    <citation type="journal article" date="2007" name="Science">
        <title>Draft genome sequence of the sexually transmitted pathogen Trichomonas vaginalis.</title>
        <authorList>
            <person name="Carlton J.M."/>
            <person name="Hirt R.P."/>
            <person name="Silva J.C."/>
            <person name="Delcher A.L."/>
            <person name="Schatz M."/>
            <person name="Zhao Q."/>
            <person name="Wortman J.R."/>
            <person name="Bidwell S.L."/>
            <person name="Alsmark U.C.M."/>
            <person name="Besteiro S."/>
            <person name="Sicheritz-Ponten T."/>
            <person name="Noel C.J."/>
            <person name="Dacks J.B."/>
            <person name="Foster P.G."/>
            <person name="Simillion C."/>
            <person name="Van de Peer Y."/>
            <person name="Miranda-Saavedra D."/>
            <person name="Barton G.J."/>
            <person name="Westrop G.D."/>
            <person name="Mueller S."/>
            <person name="Dessi D."/>
            <person name="Fiori P.L."/>
            <person name="Ren Q."/>
            <person name="Paulsen I."/>
            <person name="Zhang H."/>
            <person name="Bastida-Corcuera F.D."/>
            <person name="Simoes-Barbosa A."/>
            <person name="Brown M.T."/>
            <person name="Hayes R.D."/>
            <person name="Mukherjee M."/>
            <person name="Okumura C.Y."/>
            <person name="Schneider R."/>
            <person name="Smith A.J."/>
            <person name="Vanacova S."/>
            <person name="Villalvazo M."/>
            <person name="Haas B.J."/>
            <person name="Pertea M."/>
            <person name="Feldblyum T.V."/>
            <person name="Utterback T.R."/>
            <person name="Shu C.L."/>
            <person name="Osoegawa K."/>
            <person name="de Jong P.J."/>
            <person name="Hrdy I."/>
            <person name="Horvathova L."/>
            <person name="Zubacova Z."/>
            <person name="Dolezal P."/>
            <person name="Malik S.B."/>
            <person name="Logsdon J.M. Jr."/>
            <person name="Henze K."/>
            <person name="Gupta A."/>
            <person name="Wang C.C."/>
            <person name="Dunne R.L."/>
            <person name="Upcroft J.A."/>
            <person name="Upcroft P."/>
            <person name="White O."/>
            <person name="Salzberg S.L."/>
            <person name="Tang P."/>
            <person name="Chiu C.-H."/>
            <person name="Lee Y.-S."/>
            <person name="Embley T.M."/>
            <person name="Coombs G.H."/>
            <person name="Mottram J.C."/>
            <person name="Tachezy J."/>
            <person name="Fraser-Liggett C.M."/>
            <person name="Johnson P.J."/>
        </authorList>
    </citation>
    <scope>NUCLEOTIDE SEQUENCE [LARGE SCALE GENOMIC DNA]</scope>
    <source>
        <strain evidence="2">G3</strain>
    </source>
</reference>
<dbReference type="OrthoDB" id="10593294at2759"/>
<dbReference type="VEuPathDB" id="TrichDB:TVAG_320820"/>
<evidence type="ECO:0000313" key="3">
    <source>
        <dbReference type="Proteomes" id="UP000001542"/>
    </source>
</evidence>
<accession>A2G9P8</accession>
<dbReference type="PANTHER" id="PTHR23159">
    <property type="entry name" value="CENTROSOMAL PROTEIN 2"/>
    <property type="match status" value="1"/>
</dbReference>
<reference evidence="2" key="1">
    <citation type="submission" date="2006-10" db="EMBL/GenBank/DDBJ databases">
        <authorList>
            <person name="Amadeo P."/>
            <person name="Zhao Q."/>
            <person name="Wortman J."/>
            <person name="Fraser-Liggett C."/>
            <person name="Carlton J."/>
        </authorList>
    </citation>
    <scope>NUCLEOTIDE SEQUENCE</scope>
    <source>
        <strain evidence="2">G3</strain>
    </source>
</reference>
<sequence>MLCPILKACESNKSQPDAAKSIISQFIANLEIDSDSLSNIQRDPKFPDFLGLLYDILLEKPFPSPHEEEMPHAQVTILTFLTTLCLDHPDLLSLIATYTPLDRLIPIFFQRNVSNDTILDPQPSHLLYPIEFIAALSQSSQVLITLTSAIQMLFSVLISLVEHPQLSAYSIAAVAGFANNSATALSYLETMPNITAFKRKIASLLTSPDHNVMLASLASLCAIFSRSIDAETSMKVAFSALITPPSIPLSTQLSSSIILHLSQTLQLSLDDQEQLINSALKSTGMRAFILFRLINEIASKPQSKIFSLLQQPDFFAKYFNFIISTEDNFVAIAATHLLQAIFEESKPPILNESIEAPFLTSLKLIINNTRDNTIDKVSSALLILQIIIQSQDAPTYVLKMLQTNEDQVFFAFQRCIENTYSFAAVHFFLFLYNAAKFFTNWLLRLREIIVDSTFPALLVQCLSVSQNRRVISDSIYALSIIINGVKQKPPNLNDSLTDAVISGFLLINKESKKEKSQAIMKSRELHQEYMQKIREIEVERDLSEKELSELKEISEISKTQNDFAQQKLGDLMKSYESLKQRYNSKKEKLKRAVVELKNSDTELQNLSEQLSNSEQEIDRANKKIQKLQTKMSVYQETEAQFSQLSETHADTEEKFQSTIQKLREAEEEIDLLQAKLAEEKKKKGVVDKLLIESQQKTDVLNSDVEKSRSKMREALENLEKTQILLKSKSDKELQITDELKRLREEISALKKTNDGLKAENEHYSDLINIQNSRIANLKKDKRELIALSQMIHKITNGQGIPEAGLTELINENM</sequence>